<dbReference type="InterPro" id="IPR036415">
    <property type="entry name" value="Lamin_tail_dom_sf"/>
</dbReference>
<sequence length="441" mass="48670">MFWSRTKERFLLNNFLYRVAVVWAVLAAFGARADHVVINEVMYNPRGDAPEWIELSNITATPFDIAGWTLQGDVELDFPSFDGNRANDAFLGHWQKIILTNIDSVSFRQQYGIPSSVKVFGPWKGSLPNEGGRITVRDKNGVPVCTLGYSDRGRWPIAADGAGHTLVLKNPDRVVDDWRNWRLSKQPGGTPGVALKEGGLGSSVILIDYDDTWKYNDQNKNLGTAWRRNTYNDSSWKSGGGLLGVENSTLPGPGLKTEINKGNQLCYYFRKKIIFDGDPRKVTLTIDQIIDDGAVYYLNGQEVGRSRITGNVTFTKQSSSTVGNATEEMDVVAIEADTLKRGSNVLAVEVHQANTTSSDIVFGCRLRAYIAQDAGISDISLRLNEVNFTADSKVDWVELYNDGEGAVDLNGLSVATRRDFSDRTPLFGQAPSRGAKVVEVD</sequence>
<dbReference type="EMBL" id="UINC01047475">
    <property type="protein sequence ID" value="SVB56793.1"/>
    <property type="molecule type" value="Genomic_DNA"/>
</dbReference>
<feature type="non-terminal residue" evidence="2">
    <location>
        <position position="441"/>
    </location>
</feature>
<feature type="domain" description="LTD" evidence="1">
    <location>
        <begin position="33"/>
        <end position="149"/>
    </location>
</feature>
<protein>
    <recommendedName>
        <fullName evidence="1">LTD domain-containing protein</fullName>
    </recommendedName>
</protein>
<proteinExistence type="predicted"/>
<gene>
    <name evidence="2" type="ORF">METZ01_LOCUS209647</name>
</gene>
<dbReference type="InterPro" id="IPR001322">
    <property type="entry name" value="Lamin_tail_dom"/>
</dbReference>
<reference evidence="2" key="1">
    <citation type="submission" date="2018-05" db="EMBL/GenBank/DDBJ databases">
        <authorList>
            <person name="Lanie J.A."/>
            <person name="Ng W.-L."/>
            <person name="Kazmierczak K.M."/>
            <person name="Andrzejewski T.M."/>
            <person name="Davidsen T.M."/>
            <person name="Wayne K.J."/>
            <person name="Tettelin H."/>
            <person name="Glass J.I."/>
            <person name="Rusch D."/>
            <person name="Podicherti R."/>
            <person name="Tsui H.-C.T."/>
            <person name="Winkler M.E."/>
        </authorList>
    </citation>
    <scope>NUCLEOTIDE SEQUENCE</scope>
</reference>
<dbReference type="Pfam" id="PF00932">
    <property type="entry name" value="LTD"/>
    <property type="match status" value="1"/>
</dbReference>
<accession>A0A382F3L8</accession>
<dbReference type="SUPFAM" id="SSF74853">
    <property type="entry name" value="Lamin A/C globular tail domain"/>
    <property type="match status" value="1"/>
</dbReference>
<name>A0A382F3L8_9ZZZZ</name>
<evidence type="ECO:0000313" key="2">
    <source>
        <dbReference type="EMBL" id="SVB56793.1"/>
    </source>
</evidence>
<dbReference type="Gene3D" id="2.60.120.260">
    <property type="entry name" value="Galactose-binding domain-like"/>
    <property type="match status" value="1"/>
</dbReference>
<dbReference type="AlphaFoldDB" id="A0A382F3L8"/>
<evidence type="ECO:0000259" key="1">
    <source>
        <dbReference type="Pfam" id="PF00932"/>
    </source>
</evidence>
<organism evidence="2">
    <name type="scientific">marine metagenome</name>
    <dbReference type="NCBI Taxonomy" id="408172"/>
    <lineage>
        <taxon>unclassified sequences</taxon>
        <taxon>metagenomes</taxon>
        <taxon>ecological metagenomes</taxon>
    </lineage>
</organism>